<evidence type="ECO:0000259" key="6">
    <source>
        <dbReference type="Pfam" id="PF10509"/>
    </source>
</evidence>
<comment type="similarity">
    <text evidence="1">Belongs to the GHMP kinase family. GalK subfamily.</text>
</comment>
<keyword evidence="4" id="KW-0067">ATP-binding</keyword>
<name>A0A9D1ML25_9FIRM</name>
<keyword evidence="3" id="KW-0808">Transferase</keyword>
<reference evidence="7" key="1">
    <citation type="submission" date="2020-10" db="EMBL/GenBank/DDBJ databases">
        <authorList>
            <person name="Gilroy R."/>
        </authorList>
    </citation>
    <scope>NUCLEOTIDE SEQUENCE</scope>
    <source>
        <strain evidence="7">9366</strain>
    </source>
</reference>
<dbReference type="SUPFAM" id="SSF54211">
    <property type="entry name" value="Ribosomal protein S5 domain 2-like"/>
    <property type="match status" value="1"/>
</dbReference>
<proteinExistence type="inferred from homology"/>
<dbReference type="PANTHER" id="PTHR10457">
    <property type="entry name" value="MEVALONATE KINASE/GALACTOKINASE"/>
    <property type="match status" value="1"/>
</dbReference>
<dbReference type="PRINTS" id="PR00959">
    <property type="entry name" value="MEVGALKINASE"/>
</dbReference>
<dbReference type="GO" id="GO:0005524">
    <property type="term" value="F:ATP binding"/>
    <property type="evidence" value="ECO:0007669"/>
    <property type="project" value="UniProtKB-KW"/>
</dbReference>
<dbReference type="InterPro" id="IPR014721">
    <property type="entry name" value="Ribsml_uS5_D2-typ_fold_subgr"/>
</dbReference>
<dbReference type="GO" id="GO:0004335">
    <property type="term" value="F:galactokinase activity"/>
    <property type="evidence" value="ECO:0007669"/>
    <property type="project" value="InterPro"/>
</dbReference>
<evidence type="ECO:0000256" key="2">
    <source>
        <dbReference type="ARBA" id="ARBA00022741"/>
    </source>
</evidence>
<keyword evidence="2" id="KW-0547">Nucleotide-binding</keyword>
<dbReference type="Gene3D" id="3.30.230.10">
    <property type="match status" value="1"/>
</dbReference>
<dbReference type="InterPro" id="IPR019539">
    <property type="entry name" value="GalKase_N"/>
</dbReference>
<dbReference type="PANTHER" id="PTHR10457:SF7">
    <property type="entry name" value="GALACTOKINASE-RELATED"/>
    <property type="match status" value="1"/>
</dbReference>
<protein>
    <submittedName>
        <fullName evidence="7">Galactokinase</fullName>
    </submittedName>
</protein>
<dbReference type="InterPro" id="IPR020568">
    <property type="entry name" value="Ribosomal_Su5_D2-typ_SF"/>
</dbReference>
<dbReference type="Pfam" id="PF00288">
    <property type="entry name" value="GHMP_kinases_N"/>
    <property type="match status" value="1"/>
</dbReference>
<accession>A0A9D1ML25</accession>
<reference evidence="7" key="2">
    <citation type="journal article" date="2021" name="PeerJ">
        <title>Extensive microbial diversity within the chicken gut microbiome revealed by metagenomics and culture.</title>
        <authorList>
            <person name="Gilroy R."/>
            <person name="Ravi A."/>
            <person name="Getino M."/>
            <person name="Pursley I."/>
            <person name="Horton D.L."/>
            <person name="Alikhan N.F."/>
            <person name="Baker D."/>
            <person name="Gharbi K."/>
            <person name="Hall N."/>
            <person name="Watson M."/>
            <person name="Adriaenssens E.M."/>
            <person name="Foster-Nyarko E."/>
            <person name="Jarju S."/>
            <person name="Secka A."/>
            <person name="Antonio M."/>
            <person name="Oren A."/>
            <person name="Chaudhuri R.R."/>
            <person name="La Ragione R."/>
            <person name="Hildebrand F."/>
            <person name="Pallen M.J."/>
        </authorList>
    </citation>
    <scope>NUCLEOTIDE SEQUENCE</scope>
    <source>
        <strain evidence="7">9366</strain>
    </source>
</reference>
<evidence type="ECO:0000313" key="7">
    <source>
        <dbReference type="EMBL" id="HIU62229.1"/>
    </source>
</evidence>
<dbReference type="Pfam" id="PF10509">
    <property type="entry name" value="GalKase_gal_bdg"/>
    <property type="match status" value="1"/>
</dbReference>
<dbReference type="AlphaFoldDB" id="A0A9D1ML25"/>
<feature type="domain" description="Galactokinase N-terminal" evidence="6">
    <location>
        <begin position="41"/>
        <end position="87"/>
    </location>
</feature>
<evidence type="ECO:0000256" key="4">
    <source>
        <dbReference type="ARBA" id="ARBA00022840"/>
    </source>
</evidence>
<sequence length="420" mass="45432">MSKSNAKEFLSDPAFAAEIARLNGSADVVQAAERYAMLANLHAAKYGEGEFFSSPGRIEVCGNHTDHNNGKVLCASITVDTLACVTKTDDGVIIVESVGYPPVFVNVADLSKIKEEEGDSTAIIKGICKYYLDHGWKIGGFKATTQSNVFKGAGVSSSASFELLICEILNCLYNGGKLGAMDKAKASYFAENVYFGKPSGLLDQSAIALGGVSYIDFKSTVDPEVESIHWGFDDMDIVITNTGGDHCNLTDNYAAIRREMELVAGKLGGKTLREVSEEDFYDKISALQNEVSGRAIMRAMHFYDENKRVDAGAEAVKKGNESAFAEVINASGLSSYMLLQNCYPEGDVAQRVPLGINLSKRFKGVRAVRVHGGGFAGTILAFVDKKHTAKYIEYMSDIFGEENVFEVGVRNDGACKVNIR</sequence>
<dbReference type="GO" id="GO:0006012">
    <property type="term" value="P:galactose metabolic process"/>
    <property type="evidence" value="ECO:0007669"/>
    <property type="project" value="InterPro"/>
</dbReference>
<dbReference type="GO" id="GO:0005829">
    <property type="term" value="C:cytosol"/>
    <property type="evidence" value="ECO:0007669"/>
    <property type="project" value="TreeGrafter"/>
</dbReference>
<dbReference type="InterPro" id="IPR036554">
    <property type="entry name" value="GHMP_kinase_C_sf"/>
</dbReference>
<dbReference type="Gene3D" id="3.30.70.890">
    <property type="entry name" value="GHMP kinase, C-terminal domain"/>
    <property type="match status" value="1"/>
</dbReference>
<feature type="domain" description="GHMP kinase N-terminal" evidence="5">
    <location>
        <begin position="124"/>
        <end position="211"/>
    </location>
</feature>
<evidence type="ECO:0000313" key="8">
    <source>
        <dbReference type="Proteomes" id="UP000824145"/>
    </source>
</evidence>
<organism evidence="7 8">
    <name type="scientific">Candidatus Caccalectryoclostridium excrementigallinarum</name>
    <dbReference type="NCBI Taxonomy" id="2840710"/>
    <lineage>
        <taxon>Bacteria</taxon>
        <taxon>Bacillati</taxon>
        <taxon>Bacillota</taxon>
        <taxon>Clostridia</taxon>
        <taxon>Christensenellales</taxon>
        <taxon>Christensenellaceae</taxon>
        <taxon>Christensenellaceae incertae sedis</taxon>
        <taxon>Candidatus Caccalectryoclostridium</taxon>
    </lineage>
</organism>
<dbReference type="InterPro" id="IPR006204">
    <property type="entry name" value="GHMP_kinase_N_dom"/>
</dbReference>
<dbReference type="Proteomes" id="UP000824145">
    <property type="component" value="Unassembled WGS sequence"/>
</dbReference>
<dbReference type="PIRSF" id="PIRSF000530">
    <property type="entry name" value="Galactokinase"/>
    <property type="match status" value="1"/>
</dbReference>
<dbReference type="SUPFAM" id="SSF55060">
    <property type="entry name" value="GHMP Kinase, C-terminal domain"/>
    <property type="match status" value="1"/>
</dbReference>
<evidence type="ECO:0000256" key="3">
    <source>
        <dbReference type="ARBA" id="ARBA00022777"/>
    </source>
</evidence>
<dbReference type="PRINTS" id="PR00473">
    <property type="entry name" value="GALCTOKINASE"/>
</dbReference>
<dbReference type="EMBL" id="DVNJ01000001">
    <property type="protein sequence ID" value="HIU62229.1"/>
    <property type="molecule type" value="Genomic_DNA"/>
</dbReference>
<evidence type="ECO:0000259" key="5">
    <source>
        <dbReference type="Pfam" id="PF00288"/>
    </source>
</evidence>
<gene>
    <name evidence="7" type="ORF">IAB07_00485</name>
</gene>
<comment type="caution">
    <text evidence="7">The sequence shown here is derived from an EMBL/GenBank/DDBJ whole genome shotgun (WGS) entry which is preliminary data.</text>
</comment>
<dbReference type="InterPro" id="IPR000705">
    <property type="entry name" value="Galactokinase"/>
</dbReference>
<dbReference type="InterPro" id="IPR006206">
    <property type="entry name" value="Mevalonate/galactokinase"/>
</dbReference>
<keyword evidence="3" id="KW-0418">Kinase</keyword>
<evidence type="ECO:0000256" key="1">
    <source>
        <dbReference type="ARBA" id="ARBA00006566"/>
    </source>
</evidence>